<feature type="transmembrane region" description="Helical" evidence="11">
    <location>
        <begin position="20"/>
        <end position="39"/>
    </location>
</feature>
<accession>A0A7W0C926</accession>
<evidence type="ECO:0000256" key="3">
    <source>
        <dbReference type="ARBA" id="ARBA00014962"/>
    </source>
</evidence>
<evidence type="ECO:0000256" key="6">
    <source>
        <dbReference type="ARBA" id="ARBA00022692"/>
    </source>
</evidence>
<dbReference type="Proteomes" id="UP000525298">
    <property type="component" value="Unassembled WGS sequence"/>
</dbReference>
<keyword evidence="8 11" id="KW-1133">Transmembrane helix</keyword>
<evidence type="ECO:0000256" key="7">
    <source>
        <dbReference type="ARBA" id="ARBA00022927"/>
    </source>
</evidence>
<evidence type="ECO:0000313" key="12">
    <source>
        <dbReference type="EMBL" id="MBA2881382.1"/>
    </source>
</evidence>
<evidence type="ECO:0000256" key="1">
    <source>
        <dbReference type="ARBA" id="ARBA00004162"/>
    </source>
</evidence>
<evidence type="ECO:0000256" key="10">
    <source>
        <dbReference type="ARBA" id="ARBA00023136"/>
    </source>
</evidence>
<keyword evidence="6 11" id="KW-0812">Transmembrane</keyword>
<evidence type="ECO:0000256" key="4">
    <source>
        <dbReference type="ARBA" id="ARBA00022448"/>
    </source>
</evidence>
<dbReference type="AlphaFoldDB" id="A0A7W0C926"/>
<evidence type="ECO:0000256" key="5">
    <source>
        <dbReference type="ARBA" id="ARBA00022475"/>
    </source>
</evidence>
<keyword evidence="10 11" id="KW-0472">Membrane</keyword>
<dbReference type="RefSeq" id="WP_181551048.1">
    <property type="nucleotide sequence ID" value="NZ_JACDUS010000004.1"/>
</dbReference>
<keyword evidence="9" id="KW-0811">Translocation</keyword>
<comment type="subcellular location">
    <subcellularLocation>
        <location evidence="1">Cell membrane</location>
        <topology evidence="1">Single-pass membrane protein</topology>
    </subcellularLocation>
</comment>
<evidence type="ECO:0000313" key="13">
    <source>
        <dbReference type="Proteomes" id="UP000525298"/>
    </source>
</evidence>
<reference evidence="12 13" key="1">
    <citation type="submission" date="2020-07" db="EMBL/GenBank/DDBJ databases">
        <title>Genomic Encyclopedia of Type Strains, Phase IV (KMG-IV): sequencing the most valuable type-strain genomes for metagenomic binning, comparative biology and taxonomic classification.</title>
        <authorList>
            <person name="Goeker M."/>
        </authorList>
    </citation>
    <scope>NUCLEOTIDE SEQUENCE [LARGE SCALE GENOMIC DNA]</scope>
    <source>
        <strain evidence="12 13">DSM 17721</strain>
    </source>
</reference>
<dbReference type="Pfam" id="PF02699">
    <property type="entry name" value="YajC"/>
    <property type="match status" value="1"/>
</dbReference>
<dbReference type="GO" id="GO:0005886">
    <property type="term" value="C:plasma membrane"/>
    <property type="evidence" value="ECO:0007669"/>
    <property type="project" value="UniProtKB-SubCell"/>
</dbReference>
<organism evidence="12 13">
    <name type="scientific">Desulfosalsimonas propionicica</name>
    <dbReference type="NCBI Taxonomy" id="332175"/>
    <lineage>
        <taxon>Bacteria</taxon>
        <taxon>Pseudomonadati</taxon>
        <taxon>Thermodesulfobacteriota</taxon>
        <taxon>Desulfobacteria</taxon>
        <taxon>Desulfobacterales</taxon>
        <taxon>Desulfosalsimonadaceae</taxon>
        <taxon>Desulfosalsimonas</taxon>
    </lineage>
</organism>
<dbReference type="EMBL" id="JACDUS010000004">
    <property type="protein sequence ID" value="MBA2881382.1"/>
    <property type="molecule type" value="Genomic_DNA"/>
</dbReference>
<keyword evidence="13" id="KW-1185">Reference proteome</keyword>
<comment type="similarity">
    <text evidence="2">Belongs to the YajC family.</text>
</comment>
<comment type="caution">
    <text evidence="12">The sequence shown here is derived from an EMBL/GenBank/DDBJ whole genome shotgun (WGS) entry which is preliminary data.</text>
</comment>
<evidence type="ECO:0000256" key="9">
    <source>
        <dbReference type="ARBA" id="ARBA00023010"/>
    </source>
</evidence>
<dbReference type="PRINTS" id="PR01853">
    <property type="entry name" value="YAJCTRNLCASE"/>
</dbReference>
<dbReference type="GO" id="GO:0015031">
    <property type="term" value="P:protein transport"/>
    <property type="evidence" value="ECO:0007669"/>
    <property type="project" value="UniProtKB-KW"/>
</dbReference>
<proteinExistence type="inferred from homology"/>
<evidence type="ECO:0000256" key="2">
    <source>
        <dbReference type="ARBA" id="ARBA00006742"/>
    </source>
</evidence>
<keyword evidence="4" id="KW-0813">Transport</keyword>
<dbReference type="SMART" id="SM01323">
    <property type="entry name" value="YajC"/>
    <property type="match status" value="1"/>
</dbReference>
<sequence length="107" mass="11380">MIEIAHAMGQTGEGAAQGGGLAAFLPIILMFVIFYFLLIRPQQKKAKAHQEMINNLKKGDRVITSGGIHGSITSLDESTATVEIADKVRVKVTRGSIAALSQSAQSE</sequence>
<dbReference type="PANTHER" id="PTHR33909">
    <property type="entry name" value="SEC TRANSLOCON ACCESSORY COMPLEX SUBUNIT YAJC"/>
    <property type="match status" value="1"/>
</dbReference>
<evidence type="ECO:0000256" key="8">
    <source>
        <dbReference type="ARBA" id="ARBA00022989"/>
    </source>
</evidence>
<evidence type="ECO:0000256" key="11">
    <source>
        <dbReference type="SAM" id="Phobius"/>
    </source>
</evidence>
<keyword evidence="5" id="KW-1003">Cell membrane</keyword>
<keyword evidence="7" id="KW-0653">Protein transport</keyword>
<dbReference type="NCBIfam" id="TIGR00739">
    <property type="entry name" value="yajC"/>
    <property type="match status" value="1"/>
</dbReference>
<name>A0A7W0C926_9BACT</name>
<protein>
    <recommendedName>
        <fullName evidence="3">Sec translocon accessory complex subunit YajC</fullName>
    </recommendedName>
</protein>
<dbReference type="PANTHER" id="PTHR33909:SF1">
    <property type="entry name" value="SEC TRANSLOCON ACCESSORY COMPLEX SUBUNIT YAJC"/>
    <property type="match status" value="1"/>
</dbReference>
<dbReference type="InterPro" id="IPR003849">
    <property type="entry name" value="Preprotein_translocase_YajC"/>
</dbReference>
<gene>
    <name evidence="12" type="ORF">HNR65_001709</name>
</gene>